<feature type="compositionally biased region" description="Polar residues" evidence="1">
    <location>
        <begin position="1"/>
        <end position="15"/>
    </location>
</feature>
<gene>
    <name evidence="2" type="ORF">I553_10761</name>
</gene>
<sequence length="53" mass="5651">MRMPGSTSHTPSCATPLNHRRSDPTIIGTLALRGPRPANTITNHDRQGASTSL</sequence>
<feature type="region of interest" description="Disordered" evidence="1">
    <location>
        <begin position="1"/>
        <end position="53"/>
    </location>
</feature>
<dbReference type="AlphaFoldDB" id="X8DAS3"/>
<protein>
    <submittedName>
        <fullName evidence="2">Uncharacterized protein</fullName>
    </submittedName>
</protein>
<organism evidence="2">
    <name type="scientific">Mycobacterium xenopi 4042</name>
    <dbReference type="NCBI Taxonomy" id="1299334"/>
    <lineage>
        <taxon>Bacteria</taxon>
        <taxon>Bacillati</taxon>
        <taxon>Actinomycetota</taxon>
        <taxon>Actinomycetes</taxon>
        <taxon>Mycobacteriales</taxon>
        <taxon>Mycobacteriaceae</taxon>
        <taxon>Mycobacterium</taxon>
    </lineage>
</organism>
<name>X8DAS3_MYCXE</name>
<dbReference type="PATRIC" id="fig|1299334.3.peg.2447"/>
<reference evidence="2" key="1">
    <citation type="submission" date="2014-01" db="EMBL/GenBank/DDBJ databases">
        <authorList>
            <person name="Brown-Elliot B."/>
            <person name="Wallace R."/>
            <person name="Lenaerts A."/>
            <person name="Ordway D."/>
            <person name="DeGroote M.A."/>
            <person name="Parker T."/>
            <person name="Sizemore C."/>
            <person name="Tallon L.J."/>
            <person name="Sadzewicz L.K."/>
            <person name="Sengamalay N."/>
            <person name="Fraser C.M."/>
            <person name="Hine E."/>
            <person name="Shefchek K.A."/>
            <person name="Das S.P."/>
            <person name="Tettelin H."/>
        </authorList>
    </citation>
    <scope>NUCLEOTIDE SEQUENCE [LARGE SCALE GENOMIC DNA]</scope>
    <source>
        <strain evidence="2">4042</strain>
    </source>
</reference>
<proteinExistence type="predicted"/>
<evidence type="ECO:0000313" key="2">
    <source>
        <dbReference type="EMBL" id="EUA65464.1"/>
    </source>
</evidence>
<dbReference type="EMBL" id="JAOB01000027">
    <property type="protein sequence ID" value="EUA65464.1"/>
    <property type="molecule type" value="Genomic_DNA"/>
</dbReference>
<evidence type="ECO:0000256" key="1">
    <source>
        <dbReference type="SAM" id="MobiDB-lite"/>
    </source>
</evidence>
<accession>X8DAS3</accession>
<comment type="caution">
    <text evidence="2">The sequence shown here is derived from an EMBL/GenBank/DDBJ whole genome shotgun (WGS) entry which is preliminary data.</text>
</comment>